<reference evidence="1 2" key="2">
    <citation type="submission" date="2016-02" db="EMBL/GenBank/DDBJ databases">
        <authorList>
            <person name="Wen L."/>
            <person name="He K."/>
            <person name="Yang H."/>
        </authorList>
    </citation>
    <scope>NUCLEOTIDE SEQUENCE [LARGE SCALE GENOMIC DNA]</scope>
    <source>
        <strain evidence="1 2">AGD 8-3</strain>
    </source>
</reference>
<accession>A0A0X8HET5</accession>
<dbReference type="AlphaFoldDB" id="A0A0X8HET5"/>
<reference evidence="1 2" key="1">
    <citation type="journal article" date="2016" name="Genome Announc.">
        <title>Draft Genome Sequence of 'Halomonas chromatireducens' Strain AGD 8-3, a Haloalkaliphilic Chromate- and Selenite-Reducing Gammaproteobacterium.</title>
        <authorList>
            <person name="Sharko F.S."/>
            <person name="Shapovalova A.A."/>
            <person name="Tsygankova S.V."/>
            <person name="Komova A.V."/>
            <person name="Boulygina E.S."/>
            <person name="Teslyuk A.B."/>
            <person name="Gotovtsev P.M."/>
            <person name="Namsaraev Z.B."/>
            <person name="Khijniak T.V."/>
            <person name="Nedoluzhko A.V."/>
            <person name="Vasilov R.G."/>
        </authorList>
    </citation>
    <scope>NUCLEOTIDE SEQUENCE [LARGE SCALE GENOMIC DNA]</scope>
    <source>
        <strain evidence="1 2">AGD 8-3</strain>
    </source>
</reference>
<dbReference type="EMBL" id="CP014226">
    <property type="protein sequence ID" value="AMD01320.1"/>
    <property type="molecule type" value="Genomic_DNA"/>
</dbReference>
<dbReference type="Proteomes" id="UP000063387">
    <property type="component" value="Chromosome"/>
</dbReference>
<dbReference type="PATRIC" id="fig|507626.3.peg.2248"/>
<evidence type="ECO:0000313" key="1">
    <source>
        <dbReference type="EMBL" id="AMD01320.1"/>
    </source>
</evidence>
<protein>
    <submittedName>
        <fullName evidence="1">Uncharacterized protein</fullName>
    </submittedName>
</protein>
<dbReference type="KEGG" id="hco:LOKO_02260"/>
<sequence>MAHLVGTTYFCLELIMAIRYNLWLDPDNVDQHRAVEEDLERYFMERFADYPHIRLFGADPYDYDAPFNRLYDVLMARANEYCERRWKGYVPSPEQLNRTFFRAVGRSNKFVRDPIDGDPDRSDTR</sequence>
<name>A0A0X8HET5_9GAMM</name>
<keyword evidence="2" id="KW-1185">Reference proteome</keyword>
<evidence type="ECO:0000313" key="2">
    <source>
        <dbReference type="Proteomes" id="UP000063387"/>
    </source>
</evidence>
<organism evidence="1 2">
    <name type="scientific">Halomonas chromatireducens</name>
    <dbReference type="NCBI Taxonomy" id="507626"/>
    <lineage>
        <taxon>Bacteria</taxon>
        <taxon>Pseudomonadati</taxon>
        <taxon>Pseudomonadota</taxon>
        <taxon>Gammaproteobacteria</taxon>
        <taxon>Oceanospirillales</taxon>
        <taxon>Halomonadaceae</taxon>
        <taxon>Halomonas</taxon>
    </lineage>
</organism>
<dbReference type="STRING" id="507626.LOKO_02260"/>
<proteinExistence type="predicted"/>
<gene>
    <name evidence="1" type="ORF">LOKO_02260</name>
</gene>